<keyword evidence="5 9" id="KW-0028">Amino-acid biosynthesis</keyword>
<evidence type="ECO:0000256" key="9">
    <source>
        <dbReference type="HAMAP-Rule" id="MF_00197"/>
    </source>
</evidence>
<dbReference type="eggNOG" id="COG0253">
    <property type="taxonomic scope" value="Bacteria"/>
</dbReference>
<dbReference type="EC" id="5.1.1.7" evidence="3 9"/>
<feature type="binding site" evidence="9">
    <location>
        <position position="160"/>
    </location>
    <ligand>
        <name>substrate</name>
    </ligand>
</feature>
<feature type="binding site" evidence="9">
    <location>
        <begin position="237"/>
        <end position="238"/>
    </location>
    <ligand>
        <name>substrate</name>
    </ligand>
</feature>
<evidence type="ECO:0000256" key="4">
    <source>
        <dbReference type="ARBA" id="ARBA00022490"/>
    </source>
</evidence>
<feature type="binding site" evidence="9">
    <location>
        <position position="62"/>
    </location>
    <ligand>
        <name>substrate</name>
    </ligand>
</feature>
<dbReference type="GO" id="GO:0009089">
    <property type="term" value="P:lysine biosynthetic process via diaminopimelate"/>
    <property type="evidence" value="ECO:0007669"/>
    <property type="project" value="UniProtKB-UniRule"/>
</dbReference>
<dbReference type="Gene3D" id="3.10.310.10">
    <property type="entry name" value="Diaminopimelate Epimerase, Chain A, domain 1"/>
    <property type="match status" value="2"/>
</dbReference>
<feature type="binding site" evidence="9">
    <location>
        <position position="11"/>
    </location>
    <ligand>
        <name>substrate</name>
    </ligand>
</feature>
<dbReference type="STRING" id="633697.EubceDRAFT1_1190"/>
<feature type="binding site" evidence="9">
    <location>
        <begin position="72"/>
        <end position="73"/>
    </location>
    <ligand>
        <name>substrate</name>
    </ligand>
</feature>
<evidence type="ECO:0000313" key="12">
    <source>
        <dbReference type="Proteomes" id="UP000005753"/>
    </source>
</evidence>
<feature type="binding site" evidence="9">
    <location>
        <position position="209"/>
    </location>
    <ligand>
        <name>substrate</name>
    </ligand>
</feature>
<comment type="subcellular location">
    <subcellularLocation>
        <location evidence="9">Cytoplasm</location>
    </subcellularLocation>
</comment>
<dbReference type="PANTHER" id="PTHR31689:SF0">
    <property type="entry name" value="DIAMINOPIMELATE EPIMERASE"/>
    <property type="match status" value="1"/>
</dbReference>
<gene>
    <name evidence="9" type="primary">dapF</name>
    <name evidence="11" type="ORF">EubceDRAFT1_1190</name>
</gene>
<evidence type="ECO:0000256" key="6">
    <source>
        <dbReference type="ARBA" id="ARBA00023154"/>
    </source>
</evidence>
<dbReference type="PANTHER" id="PTHR31689">
    <property type="entry name" value="DIAMINOPIMELATE EPIMERASE, CHLOROPLASTIC"/>
    <property type="match status" value="1"/>
</dbReference>
<dbReference type="Pfam" id="PF01678">
    <property type="entry name" value="DAP_epimerase"/>
    <property type="match status" value="2"/>
</dbReference>
<dbReference type="EMBL" id="CM001487">
    <property type="protein sequence ID" value="EIM57007.1"/>
    <property type="molecule type" value="Genomic_DNA"/>
</dbReference>
<feature type="active site" description="Proton acceptor" evidence="9">
    <location>
        <position position="236"/>
    </location>
</feature>
<comment type="function">
    <text evidence="9">Catalyzes the stereoinversion of LL-2,6-diaminopimelate (L,L-DAP) to meso-diaminopimelate (meso-DAP), a precursor of L-lysine and an essential component of the bacterial peptidoglycan.</text>
</comment>
<evidence type="ECO:0000256" key="3">
    <source>
        <dbReference type="ARBA" id="ARBA00013080"/>
    </source>
</evidence>
<accession>I5AT84</accession>
<dbReference type="InterPro" id="IPR018510">
    <property type="entry name" value="DAP_epimerase_AS"/>
</dbReference>
<evidence type="ECO:0000256" key="7">
    <source>
        <dbReference type="ARBA" id="ARBA00023235"/>
    </source>
</evidence>
<dbReference type="InterPro" id="IPR001653">
    <property type="entry name" value="DAP_epimerase_DapF"/>
</dbReference>
<dbReference type="Proteomes" id="UP000005753">
    <property type="component" value="Chromosome"/>
</dbReference>
<keyword evidence="6 9" id="KW-0457">Lysine biosynthesis</keyword>
<evidence type="ECO:0000256" key="2">
    <source>
        <dbReference type="ARBA" id="ARBA00010219"/>
    </source>
</evidence>
<keyword evidence="7 9" id="KW-0413">Isomerase</keyword>
<feature type="active site" evidence="10">
    <location>
        <position position="71"/>
    </location>
</feature>
<dbReference type="HOGENOM" id="CLU_053306_3_0_9"/>
<dbReference type="UniPathway" id="UPA00034">
    <property type="reaction ID" value="UER00025"/>
</dbReference>
<sequence length="300" mass="32463">MKFTKMHGCGNDYVYVNCFEEKVFEPSEVSIKVSDRHKGIGSDGLILVKPSKVADCEMDIYNADGSQAKMCGNGIRCVAKFVYDKGIVPKTHMTIDTQSGVKTLDLTIVGGKCKKVRVNMGKAEIVASKVPVIADTELAVGAPITVKDQAFTYTAVSMGNPHAVVFTDENPALANAGYGSMTGEDLSTLKIEEIGPDFEFHPNFPDRINTEFIHVLDSNTIEMRVWERGSGETMACGTGACAAAVASILNRKVERGKPVTVKLLGGDLVIEWDEKENTVYMTGPATTVFEGELDLVQPLL</sequence>
<comment type="pathway">
    <text evidence="1 9">Amino-acid biosynthesis; L-lysine biosynthesis via DAP pathway; DL-2,6-diaminopimelate from LL-2,6-diaminopimelate: step 1/1.</text>
</comment>
<dbReference type="GO" id="GO:0005829">
    <property type="term" value="C:cytosol"/>
    <property type="evidence" value="ECO:0007669"/>
    <property type="project" value="TreeGrafter"/>
</dbReference>
<dbReference type="SUPFAM" id="SSF54506">
    <property type="entry name" value="Diaminopimelate epimerase-like"/>
    <property type="match status" value="1"/>
</dbReference>
<feature type="site" description="Could be important to modulate the pK values of the two catalytic cysteine residues" evidence="9">
    <location>
        <position position="162"/>
    </location>
</feature>
<dbReference type="FunFam" id="3.10.310.10:FF:000001">
    <property type="entry name" value="Diaminopimelate epimerase"/>
    <property type="match status" value="1"/>
</dbReference>
<name>I5AT84_EUBC6</name>
<comment type="caution">
    <text evidence="9">Lacks conserved residue(s) required for the propagation of feature annotation.</text>
</comment>
<dbReference type="HAMAP" id="MF_00197">
    <property type="entry name" value="DAP_epimerase"/>
    <property type="match status" value="1"/>
</dbReference>
<feature type="binding site" evidence="9">
    <location>
        <begin position="227"/>
        <end position="228"/>
    </location>
    <ligand>
        <name>substrate</name>
    </ligand>
</feature>
<protein>
    <recommendedName>
        <fullName evidence="3 9">Diaminopimelate epimerase</fullName>
        <shortName evidence="9">DAP epimerase</shortName>
        <ecNumber evidence="3 9">5.1.1.7</ecNumber>
    </recommendedName>
    <alternativeName>
        <fullName evidence="9">PLP-independent amino acid racemase</fullName>
    </alternativeName>
</protein>
<feature type="site" description="Could be important to modulate the pK values of the two catalytic cysteine residues" evidence="9">
    <location>
        <position position="227"/>
    </location>
</feature>
<feature type="active site" description="Proton donor" evidence="9">
    <location>
        <position position="71"/>
    </location>
</feature>
<comment type="catalytic activity">
    <reaction evidence="8 9">
        <text>(2S,6S)-2,6-diaminopimelate = meso-2,6-diaminopimelate</text>
        <dbReference type="Rhea" id="RHEA:15393"/>
        <dbReference type="ChEBI" id="CHEBI:57609"/>
        <dbReference type="ChEBI" id="CHEBI:57791"/>
        <dbReference type="EC" id="5.1.1.7"/>
    </reaction>
</comment>
<reference evidence="11 12" key="1">
    <citation type="submission" date="2010-08" db="EMBL/GenBank/DDBJ databases">
        <authorList>
            <consortium name="US DOE Joint Genome Institute (JGI-PGF)"/>
            <person name="Lucas S."/>
            <person name="Copeland A."/>
            <person name="Lapidus A."/>
            <person name="Cheng J.-F."/>
            <person name="Bruce D."/>
            <person name="Goodwin L."/>
            <person name="Pitluck S."/>
            <person name="Land M.L."/>
            <person name="Hauser L."/>
            <person name="Chang Y.-J."/>
            <person name="Anderson I.J."/>
            <person name="Johnson E."/>
            <person name="Mulhopadhyay B."/>
            <person name="Kyrpides N."/>
            <person name="Woyke T.J."/>
        </authorList>
    </citation>
    <scope>NUCLEOTIDE SEQUENCE [LARGE SCALE GENOMIC DNA]</scope>
    <source>
        <strain evidence="11 12">6</strain>
    </source>
</reference>
<organism evidence="11 12">
    <name type="scientific">Eubacterium cellulosolvens (strain ATCC 43171 / JCM 9499 / 6)</name>
    <name type="common">Cillobacterium cellulosolvens</name>
    <dbReference type="NCBI Taxonomy" id="633697"/>
    <lineage>
        <taxon>Bacteria</taxon>
        <taxon>Bacillati</taxon>
        <taxon>Bacillota</taxon>
        <taxon>Clostridia</taxon>
        <taxon>Eubacteriales</taxon>
        <taxon>Eubacteriaceae</taxon>
        <taxon>Eubacterium</taxon>
    </lineage>
</organism>
<dbReference type="PROSITE" id="PS01326">
    <property type="entry name" value="DAP_EPIMERASE"/>
    <property type="match status" value="1"/>
</dbReference>
<proteinExistence type="inferred from homology"/>
<dbReference type="NCBIfam" id="TIGR00652">
    <property type="entry name" value="DapF"/>
    <property type="match status" value="1"/>
</dbReference>
<dbReference type="OrthoDB" id="9805408at2"/>
<comment type="subunit">
    <text evidence="9">Homodimer.</text>
</comment>
<evidence type="ECO:0000313" key="11">
    <source>
        <dbReference type="EMBL" id="EIM57007.1"/>
    </source>
</evidence>
<reference evidence="11 12" key="2">
    <citation type="submission" date="2012-02" db="EMBL/GenBank/DDBJ databases">
        <title>Improved High-Quality Draft sequence of Eubacterium cellulosolvens 6.</title>
        <authorList>
            <consortium name="US DOE Joint Genome Institute"/>
            <person name="Lucas S."/>
            <person name="Han J."/>
            <person name="Lapidus A."/>
            <person name="Cheng J.-F."/>
            <person name="Goodwin L."/>
            <person name="Pitluck S."/>
            <person name="Peters L."/>
            <person name="Mikhailova N."/>
            <person name="Gu W."/>
            <person name="Detter J.C."/>
            <person name="Han C."/>
            <person name="Tapia R."/>
            <person name="Land M."/>
            <person name="Hauser L."/>
            <person name="Kyrpides N."/>
            <person name="Ivanova N."/>
            <person name="Pagani I."/>
            <person name="Johnson E."/>
            <person name="Mukhopadhyay B."/>
            <person name="Anderson I."/>
            <person name="Woyke T."/>
        </authorList>
    </citation>
    <scope>NUCLEOTIDE SEQUENCE [LARGE SCALE GENOMIC DNA]</scope>
    <source>
        <strain evidence="11 12">6</strain>
    </source>
</reference>
<evidence type="ECO:0000256" key="1">
    <source>
        <dbReference type="ARBA" id="ARBA00005196"/>
    </source>
</evidence>
<evidence type="ECO:0000256" key="10">
    <source>
        <dbReference type="PROSITE-ProRule" id="PRU10125"/>
    </source>
</evidence>
<evidence type="ECO:0000256" key="8">
    <source>
        <dbReference type="ARBA" id="ARBA00051712"/>
    </source>
</evidence>
<dbReference type="GO" id="GO:0008837">
    <property type="term" value="F:diaminopimelate epimerase activity"/>
    <property type="evidence" value="ECO:0007669"/>
    <property type="project" value="UniProtKB-UniRule"/>
</dbReference>
<evidence type="ECO:0000256" key="5">
    <source>
        <dbReference type="ARBA" id="ARBA00022605"/>
    </source>
</evidence>
<keyword evidence="4 9" id="KW-0963">Cytoplasm</keyword>
<comment type="similarity">
    <text evidence="2 9">Belongs to the diaminopimelate epimerase family.</text>
</comment>
<keyword evidence="12" id="KW-1185">Reference proteome</keyword>
<dbReference type="AlphaFoldDB" id="I5AT84"/>